<protein>
    <submittedName>
        <fullName evidence="1">Uncharacterized protein</fullName>
    </submittedName>
</protein>
<comment type="caution">
    <text evidence="1">The sequence shown here is derived from an EMBL/GenBank/DDBJ whole genome shotgun (WGS) entry which is preliminary data.</text>
</comment>
<reference evidence="1 2" key="1">
    <citation type="submission" date="2023-03" db="EMBL/GenBank/DDBJ databases">
        <title>WGS of Gossypium arboreum.</title>
        <authorList>
            <person name="Yu D."/>
        </authorList>
    </citation>
    <scope>NUCLEOTIDE SEQUENCE [LARGE SCALE GENOMIC DNA]</scope>
    <source>
        <tissue evidence="1">Leaf</tissue>
    </source>
</reference>
<proteinExistence type="predicted"/>
<sequence>MGITYAPKMREYMTICRVSDNYNLLHPLIDEFVQTLEGENGICCTHPQRLPDSAFTATGWSSQGI</sequence>
<organism evidence="1 2">
    <name type="scientific">Gossypium arboreum</name>
    <name type="common">Tree cotton</name>
    <name type="synonym">Gossypium nanking</name>
    <dbReference type="NCBI Taxonomy" id="29729"/>
    <lineage>
        <taxon>Eukaryota</taxon>
        <taxon>Viridiplantae</taxon>
        <taxon>Streptophyta</taxon>
        <taxon>Embryophyta</taxon>
        <taxon>Tracheophyta</taxon>
        <taxon>Spermatophyta</taxon>
        <taxon>Magnoliopsida</taxon>
        <taxon>eudicotyledons</taxon>
        <taxon>Gunneridae</taxon>
        <taxon>Pentapetalae</taxon>
        <taxon>rosids</taxon>
        <taxon>malvids</taxon>
        <taxon>Malvales</taxon>
        <taxon>Malvaceae</taxon>
        <taxon>Malvoideae</taxon>
        <taxon>Gossypium</taxon>
    </lineage>
</organism>
<keyword evidence="2" id="KW-1185">Reference proteome</keyword>
<accession>A0ABR0NB01</accession>
<evidence type="ECO:0000313" key="1">
    <source>
        <dbReference type="EMBL" id="KAK5792180.1"/>
    </source>
</evidence>
<dbReference type="Proteomes" id="UP001358586">
    <property type="component" value="Chromosome 10"/>
</dbReference>
<gene>
    <name evidence="1" type="ORF">PVK06_033294</name>
</gene>
<evidence type="ECO:0000313" key="2">
    <source>
        <dbReference type="Proteomes" id="UP001358586"/>
    </source>
</evidence>
<name>A0ABR0NB01_GOSAR</name>
<dbReference type="EMBL" id="JARKNE010000010">
    <property type="protein sequence ID" value="KAK5792180.1"/>
    <property type="molecule type" value="Genomic_DNA"/>
</dbReference>